<dbReference type="PANTHER" id="PTHR37017:SF11">
    <property type="entry name" value="ESTERASE_LIPASE_THIOESTERASE DOMAIN-CONTAINING PROTEIN"/>
    <property type="match status" value="1"/>
</dbReference>
<gene>
    <name evidence="2" type="ORF">MPP7335_02279</name>
</gene>
<dbReference type="Proteomes" id="UP000252008">
    <property type="component" value="Unassembled WGS sequence"/>
</dbReference>
<organism evidence="2 3">
    <name type="scientific">Mycolicibacterium parafortuitum</name>
    <name type="common">Mycobacterium parafortuitum</name>
    <dbReference type="NCBI Taxonomy" id="39692"/>
    <lineage>
        <taxon>Bacteria</taxon>
        <taxon>Bacillati</taxon>
        <taxon>Actinomycetota</taxon>
        <taxon>Actinomycetes</taxon>
        <taxon>Mycobacteriales</taxon>
        <taxon>Mycobacteriaceae</taxon>
        <taxon>Mycolicibacterium</taxon>
    </lineage>
</organism>
<keyword evidence="3" id="KW-1185">Reference proteome</keyword>
<feature type="domain" description="AB hydrolase-1" evidence="1">
    <location>
        <begin position="5"/>
        <end position="233"/>
    </location>
</feature>
<dbReference type="STRING" id="39692.BST38_22875"/>
<dbReference type="InterPro" id="IPR000073">
    <property type="entry name" value="AB_hydrolase_1"/>
</dbReference>
<evidence type="ECO:0000259" key="1">
    <source>
        <dbReference type="Pfam" id="PF12697"/>
    </source>
</evidence>
<dbReference type="Pfam" id="PF12697">
    <property type="entry name" value="Abhydrolase_6"/>
    <property type="match status" value="1"/>
</dbReference>
<protein>
    <submittedName>
        <fullName evidence="2">Salicylate esterase [Oscillatoria nigro-viridis PCC 7112]</fullName>
    </submittedName>
</protein>
<sequence>MGTYVLVHGASHDGSAFDEVVDRLQRLGHNAYAPTVAGHGKNAERDVGLAAATASVVEQIVAHELDDFVLLGHSWGGVVIAKVAEALPERIRRLIFFSAMVLRDGECAMDVWPPQNRGLITDLAAASTDNSVMLPFPFFRDAFMNDADLATARSVYDKLSPEPYRLLSENVDLSRFETLDIPRSWLMGTEDIVMPPGEWGWHPRMSSRLGLYRLVQMPGGHELMYTNPAGLAAKIVEAGRD</sequence>
<dbReference type="InterPro" id="IPR052897">
    <property type="entry name" value="Sec-Metab_Biosynth_Hydrolase"/>
</dbReference>
<evidence type="ECO:0000313" key="2">
    <source>
        <dbReference type="EMBL" id="SRX80536.1"/>
    </source>
</evidence>
<name>A0A375YHE0_MYCPF</name>
<dbReference type="Gene3D" id="3.40.50.1820">
    <property type="entry name" value="alpha/beta hydrolase"/>
    <property type="match status" value="1"/>
</dbReference>
<dbReference type="SUPFAM" id="SSF53474">
    <property type="entry name" value="alpha/beta-Hydrolases"/>
    <property type="match status" value="1"/>
</dbReference>
<dbReference type="RefSeq" id="WP_083145773.1">
    <property type="nucleotide sequence ID" value="NZ_UEGS01000001.1"/>
</dbReference>
<dbReference type="AlphaFoldDB" id="A0A375YHE0"/>
<accession>A0A375YHE0</accession>
<dbReference type="PANTHER" id="PTHR37017">
    <property type="entry name" value="AB HYDROLASE-1 DOMAIN-CONTAINING PROTEIN-RELATED"/>
    <property type="match status" value="1"/>
</dbReference>
<dbReference type="EMBL" id="UEGS01000001">
    <property type="protein sequence ID" value="SRX80536.1"/>
    <property type="molecule type" value="Genomic_DNA"/>
</dbReference>
<dbReference type="InterPro" id="IPR029058">
    <property type="entry name" value="AB_hydrolase_fold"/>
</dbReference>
<reference evidence="2 3" key="1">
    <citation type="submission" date="2018-05" db="EMBL/GenBank/DDBJ databases">
        <authorList>
            <consortium name="IHU Genomes"/>
        </authorList>
    </citation>
    <scope>NUCLEOTIDE SEQUENCE [LARGE SCALE GENOMIC DNA]</scope>
    <source>
        <strain evidence="2 3">P7335</strain>
    </source>
</reference>
<dbReference type="GO" id="GO:0003824">
    <property type="term" value="F:catalytic activity"/>
    <property type="evidence" value="ECO:0007669"/>
    <property type="project" value="UniProtKB-ARBA"/>
</dbReference>
<evidence type="ECO:0000313" key="3">
    <source>
        <dbReference type="Proteomes" id="UP000252008"/>
    </source>
</evidence>
<proteinExistence type="predicted"/>